<dbReference type="GeneID" id="31408727"/>
<dbReference type="Proteomes" id="UP000048841">
    <property type="component" value="Unassembled WGS sequence"/>
</dbReference>
<reference evidence="4 7" key="3">
    <citation type="submission" date="2021-01" db="EMBL/GenBank/DDBJ databases">
        <title>FDA dAtabase for Regulatory Grade micrObial Sequences (FDA-ARGOS): Supporting development and validation of Infectious Disease Dx tests.</title>
        <authorList>
            <person name="Blissenbach B."/>
            <person name="Krut O."/>
            <person name="Tallon L."/>
            <person name="Sadzewicz L."/>
            <person name="Zhao X."/>
            <person name="Boylan J."/>
            <person name="Ott S."/>
            <person name="Bowen H."/>
            <person name="Vavikolanu K."/>
            <person name="Mehta A."/>
            <person name="Aluvathingal J."/>
            <person name="Nadendla S."/>
            <person name="Yan Y."/>
            <person name="Sichtig H."/>
        </authorList>
    </citation>
    <scope>NUCLEOTIDE SEQUENCE [LARGE SCALE GENOMIC DNA]</scope>
    <source>
        <strain evidence="4 7">FDAARGOS_1082</strain>
    </source>
</reference>
<accession>A0A0E1NIJ9</accession>
<reference evidence="3 5" key="2">
    <citation type="submission" date="2015-03" db="EMBL/GenBank/DDBJ databases">
        <authorList>
            <consortium name="Pathogen Informatics"/>
            <person name="Murphy D."/>
        </authorList>
    </citation>
    <scope>NUCLEOTIDE SEQUENCE [LARGE SCALE GENOMIC DNA]</scope>
    <source>
        <strain evidence="3 5">IP05342</strain>
    </source>
</reference>
<keyword evidence="5" id="KW-1185">Reference proteome</keyword>
<dbReference type="EMBL" id="CGBR01000005">
    <property type="protein sequence ID" value="CFQ56768.1"/>
    <property type="molecule type" value="Genomic_DNA"/>
</dbReference>
<sequence length="86" mass="9376">MSSLNQTSVRAQQGETDANLPGEDHLIAHEALLVALMVECANESDNDQFLFSVRETLNGILNSSRYLDASKIANGLLDEADDKANR</sequence>
<gene>
    <name evidence="2" type="ORF">ERS137941_01047</name>
    <name evidence="3" type="ORF">ERS137959_00818</name>
    <name evidence="4" type="ORF">I6I39_16620</name>
</gene>
<feature type="region of interest" description="Disordered" evidence="1">
    <location>
        <begin position="1"/>
        <end position="22"/>
    </location>
</feature>
<protein>
    <submittedName>
        <fullName evidence="2">Uncharacterized protein</fullName>
    </submittedName>
</protein>
<dbReference type="EMBL" id="CPXJ01000008">
    <property type="protein sequence ID" value="CND30222.1"/>
    <property type="molecule type" value="Genomic_DNA"/>
</dbReference>
<feature type="compositionally biased region" description="Polar residues" evidence="1">
    <location>
        <begin position="1"/>
        <end position="16"/>
    </location>
</feature>
<evidence type="ECO:0000313" key="2">
    <source>
        <dbReference type="EMBL" id="CFQ56768.1"/>
    </source>
</evidence>
<evidence type="ECO:0000313" key="3">
    <source>
        <dbReference type="EMBL" id="CND30222.1"/>
    </source>
</evidence>
<proteinExistence type="predicted"/>
<dbReference type="Proteomes" id="UP000041601">
    <property type="component" value="Unassembled WGS sequence"/>
</dbReference>
<evidence type="ECO:0000313" key="4">
    <source>
        <dbReference type="EMBL" id="QQU46534.1"/>
    </source>
</evidence>
<dbReference type="RefSeq" id="WP_005158076.1">
    <property type="nucleotide sequence ID" value="NZ_CGBC01000007.1"/>
</dbReference>
<evidence type="ECO:0000313" key="5">
    <source>
        <dbReference type="Proteomes" id="UP000041601"/>
    </source>
</evidence>
<evidence type="ECO:0000313" key="7">
    <source>
        <dbReference type="Proteomes" id="UP000595309"/>
    </source>
</evidence>
<dbReference type="PATRIC" id="fig|630.129.peg.2501"/>
<dbReference type="KEGG" id="yet:CH48_4093"/>
<reference evidence="2 6" key="1">
    <citation type="submission" date="2015-03" db="EMBL/GenBank/DDBJ databases">
        <authorList>
            <person name="Murphy D."/>
        </authorList>
    </citation>
    <scope>NUCLEOTIDE SEQUENCE [LARGE SCALE GENOMIC DNA]</scope>
    <source>
        <strain evidence="2 6">IP26249</strain>
    </source>
</reference>
<dbReference type="AlphaFoldDB" id="A0A0E1NIJ9"/>
<evidence type="ECO:0000256" key="1">
    <source>
        <dbReference type="SAM" id="MobiDB-lite"/>
    </source>
</evidence>
<dbReference type="Proteomes" id="UP000595309">
    <property type="component" value="Chromosome"/>
</dbReference>
<name>A0A0E1NIJ9_YEREN</name>
<organism evidence="2 6">
    <name type="scientific">Yersinia enterocolitica</name>
    <dbReference type="NCBI Taxonomy" id="630"/>
    <lineage>
        <taxon>Bacteria</taxon>
        <taxon>Pseudomonadati</taxon>
        <taxon>Pseudomonadota</taxon>
        <taxon>Gammaproteobacteria</taxon>
        <taxon>Enterobacterales</taxon>
        <taxon>Yersiniaceae</taxon>
        <taxon>Yersinia</taxon>
    </lineage>
</organism>
<dbReference type="EMBL" id="CP068146">
    <property type="protein sequence ID" value="QQU46534.1"/>
    <property type="molecule type" value="Genomic_DNA"/>
</dbReference>
<evidence type="ECO:0000313" key="6">
    <source>
        <dbReference type="Proteomes" id="UP000048841"/>
    </source>
</evidence>